<protein>
    <submittedName>
        <fullName evidence="1">Uncharacterized protein</fullName>
    </submittedName>
</protein>
<evidence type="ECO:0000313" key="1">
    <source>
        <dbReference type="EMBL" id="OEV21760.1"/>
    </source>
</evidence>
<accession>A0A1E7LZT0</accession>
<evidence type="ECO:0000313" key="2">
    <source>
        <dbReference type="Proteomes" id="UP000175971"/>
    </source>
</evidence>
<dbReference type="Proteomes" id="UP000175971">
    <property type="component" value="Unassembled WGS sequence"/>
</dbReference>
<dbReference type="AlphaFoldDB" id="A0A1E7LZT0"/>
<name>A0A1E7LZT0_9ACTN</name>
<sequence>MYLWDREMRSLRGELSKIPPAQRLALALKTMDWTLNLMGPVETTEIRNYLSKGMTQGHEDLLAGREKITLPEEMLDAYEDLDAVADEPGTSQMLMAILACSDAPEGLSGEVLYGVLSFCYEALLDREDIPVYSLEAEVENARCAEVIAFQKQRVWEAVENSG</sequence>
<comment type="caution">
    <text evidence="1">The sequence shown here is derived from an EMBL/GenBank/DDBJ whole genome shotgun (WGS) entry which is preliminary data.</text>
</comment>
<dbReference type="RefSeq" id="WP_070200007.1">
    <property type="nucleotide sequence ID" value="NZ_LJGZ01000007.1"/>
</dbReference>
<keyword evidence="2" id="KW-1185">Reference proteome</keyword>
<organism evidence="1 2">
    <name type="scientific">Streptomyces nanshensis</name>
    <dbReference type="NCBI Taxonomy" id="518642"/>
    <lineage>
        <taxon>Bacteria</taxon>
        <taxon>Bacillati</taxon>
        <taxon>Actinomycetota</taxon>
        <taxon>Actinomycetes</taxon>
        <taxon>Kitasatosporales</taxon>
        <taxon>Streptomycetaceae</taxon>
        <taxon>Streptomyces</taxon>
    </lineage>
</organism>
<dbReference type="EMBL" id="LJGZ01000007">
    <property type="protein sequence ID" value="OEV21760.1"/>
    <property type="molecule type" value="Genomic_DNA"/>
</dbReference>
<gene>
    <name evidence="1" type="ORF">AN221_05120</name>
</gene>
<reference evidence="1 2" key="1">
    <citation type="journal article" date="2016" name="Front. Microbiol.">
        <title>Comparative Genomics Analysis of Streptomyces Species Reveals Their Adaptation to the Marine Environment and Their Diversity at the Genomic Level.</title>
        <authorList>
            <person name="Tian X."/>
            <person name="Zhang Z."/>
            <person name="Yang T."/>
            <person name="Chen M."/>
            <person name="Li J."/>
            <person name="Chen F."/>
            <person name="Yang J."/>
            <person name="Li W."/>
            <person name="Zhang B."/>
            <person name="Zhang Z."/>
            <person name="Wu J."/>
            <person name="Zhang C."/>
            <person name="Long L."/>
            <person name="Xiao J."/>
        </authorList>
    </citation>
    <scope>NUCLEOTIDE SEQUENCE [LARGE SCALE GENOMIC DNA]</scope>
    <source>
        <strain evidence="1 2">SCSIO M10372</strain>
    </source>
</reference>
<proteinExistence type="predicted"/>
<dbReference type="OrthoDB" id="4315929at2"/>